<keyword evidence="1" id="KW-0812">Transmembrane</keyword>
<dbReference type="Proteomes" id="UP000319004">
    <property type="component" value="Chromosome"/>
</dbReference>
<evidence type="ECO:0000313" key="3">
    <source>
        <dbReference type="Proteomes" id="UP000319004"/>
    </source>
</evidence>
<organism evidence="2 3">
    <name type="scientific">Stieleria neptunia</name>
    <dbReference type="NCBI Taxonomy" id="2527979"/>
    <lineage>
        <taxon>Bacteria</taxon>
        <taxon>Pseudomonadati</taxon>
        <taxon>Planctomycetota</taxon>
        <taxon>Planctomycetia</taxon>
        <taxon>Pirellulales</taxon>
        <taxon>Pirellulaceae</taxon>
        <taxon>Stieleria</taxon>
    </lineage>
</organism>
<keyword evidence="3" id="KW-1185">Reference proteome</keyword>
<gene>
    <name evidence="2" type="ORF">Enr13x_01980</name>
</gene>
<dbReference type="KEGG" id="snep:Enr13x_01980"/>
<proteinExistence type="predicted"/>
<feature type="transmembrane region" description="Helical" evidence="1">
    <location>
        <begin position="16"/>
        <end position="36"/>
    </location>
</feature>
<keyword evidence="1" id="KW-1133">Transmembrane helix</keyword>
<name>A0A518HHT8_9BACT</name>
<dbReference type="OrthoDB" id="3212934at2"/>
<evidence type="ECO:0000256" key="1">
    <source>
        <dbReference type="SAM" id="Phobius"/>
    </source>
</evidence>
<accession>A0A518HHT8</accession>
<dbReference type="RefSeq" id="WP_145384260.1">
    <property type="nucleotide sequence ID" value="NZ_CP037423.1"/>
</dbReference>
<sequence length="130" mass="14510">MPTDKIAASDACARKIVSFLLVPSLVLLAIFAPRLFPRKVSQYRHLRSYKGYITFSCTYQGEHGVFKHIEFDGQPILVETRRSESTANIASGDDCIVTGELRRMRGSVTVETTKVEYVVENALIRPSNGT</sequence>
<reference evidence="2 3" key="1">
    <citation type="submission" date="2019-03" db="EMBL/GenBank/DDBJ databases">
        <title>Deep-cultivation of Planctomycetes and their phenomic and genomic characterization uncovers novel biology.</title>
        <authorList>
            <person name="Wiegand S."/>
            <person name="Jogler M."/>
            <person name="Boedeker C."/>
            <person name="Pinto D."/>
            <person name="Vollmers J."/>
            <person name="Rivas-Marin E."/>
            <person name="Kohn T."/>
            <person name="Peeters S.H."/>
            <person name="Heuer A."/>
            <person name="Rast P."/>
            <person name="Oberbeckmann S."/>
            <person name="Bunk B."/>
            <person name="Jeske O."/>
            <person name="Meyerdierks A."/>
            <person name="Storesund J.E."/>
            <person name="Kallscheuer N."/>
            <person name="Luecker S."/>
            <person name="Lage O.M."/>
            <person name="Pohl T."/>
            <person name="Merkel B.J."/>
            <person name="Hornburger P."/>
            <person name="Mueller R.-W."/>
            <person name="Bruemmer F."/>
            <person name="Labrenz M."/>
            <person name="Spormann A.M."/>
            <person name="Op den Camp H."/>
            <person name="Overmann J."/>
            <person name="Amann R."/>
            <person name="Jetten M.S.M."/>
            <person name="Mascher T."/>
            <person name="Medema M.H."/>
            <person name="Devos D.P."/>
            <person name="Kaster A.-K."/>
            <person name="Ovreas L."/>
            <person name="Rohde M."/>
            <person name="Galperin M.Y."/>
            <person name="Jogler C."/>
        </authorList>
    </citation>
    <scope>NUCLEOTIDE SEQUENCE [LARGE SCALE GENOMIC DNA]</scope>
    <source>
        <strain evidence="2 3">Enr13</strain>
    </source>
</reference>
<evidence type="ECO:0000313" key="2">
    <source>
        <dbReference type="EMBL" id="QDV40392.1"/>
    </source>
</evidence>
<protein>
    <submittedName>
        <fullName evidence="2">Uncharacterized protein</fullName>
    </submittedName>
</protein>
<keyword evidence="1" id="KW-0472">Membrane</keyword>
<dbReference type="EMBL" id="CP037423">
    <property type="protein sequence ID" value="QDV40392.1"/>
    <property type="molecule type" value="Genomic_DNA"/>
</dbReference>
<dbReference type="AlphaFoldDB" id="A0A518HHT8"/>